<dbReference type="InterPro" id="IPR023210">
    <property type="entry name" value="NADP_OxRdtase_dom"/>
</dbReference>
<organism evidence="14 15">
    <name type="scientific">Branchiostoma floridae</name>
    <name type="common">Florida lancelet</name>
    <name type="synonym">Amphioxus</name>
    <dbReference type="NCBI Taxonomy" id="7739"/>
    <lineage>
        <taxon>Eukaryota</taxon>
        <taxon>Metazoa</taxon>
        <taxon>Chordata</taxon>
        <taxon>Cephalochordata</taxon>
        <taxon>Leptocardii</taxon>
        <taxon>Amphioxiformes</taxon>
        <taxon>Branchiostomatidae</taxon>
        <taxon>Branchiostoma</taxon>
    </lineage>
</organism>
<reference evidence="14" key="1">
    <citation type="journal article" date="2020" name="Nat. Ecol. Evol.">
        <title>Deeply conserved synteny resolves early events in vertebrate evolution.</title>
        <authorList>
            <person name="Simakov O."/>
            <person name="Marletaz F."/>
            <person name="Yue J.X."/>
            <person name="O'Connell B."/>
            <person name="Jenkins J."/>
            <person name="Brandt A."/>
            <person name="Calef R."/>
            <person name="Tung C.H."/>
            <person name="Huang T.K."/>
            <person name="Schmutz J."/>
            <person name="Satoh N."/>
            <person name="Yu J.K."/>
            <person name="Putnam N.H."/>
            <person name="Green R.E."/>
            <person name="Rokhsar D.S."/>
        </authorList>
    </citation>
    <scope>NUCLEOTIDE SEQUENCE [LARGE SCALE GENOMIC DNA]</scope>
    <source>
        <strain evidence="14">S238N-H82</strain>
    </source>
</reference>
<comment type="catalytic activity">
    <reaction evidence="7">
        <text>S-nitrosoglutathione + NADPH + H(+) = S-(hydroxysulfenamide)glutathione + NADP(+)</text>
        <dbReference type="Rhea" id="RHEA:63500"/>
        <dbReference type="ChEBI" id="CHEBI:15378"/>
        <dbReference type="ChEBI" id="CHEBI:57783"/>
        <dbReference type="ChEBI" id="CHEBI:58349"/>
        <dbReference type="ChEBI" id="CHEBI:145544"/>
        <dbReference type="ChEBI" id="CHEBI:229723"/>
    </reaction>
</comment>
<feature type="active site" description="Proton donor" evidence="9">
    <location>
        <position position="73"/>
    </location>
</feature>
<dbReference type="PROSITE" id="PS00798">
    <property type="entry name" value="ALDOKETO_REDUCTASE_1"/>
    <property type="match status" value="1"/>
</dbReference>
<dbReference type="GO" id="GO:0004032">
    <property type="term" value="F:aldose reductase (NADPH) activity"/>
    <property type="evidence" value="ECO:0000318"/>
    <property type="project" value="GO_Central"/>
</dbReference>
<evidence type="ECO:0000256" key="8">
    <source>
        <dbReference type="ARBA" id="ARBA00048262"/>
    </source>
</evidence>
<gene>
    <name evidence="15" type="primary">LOC118431052</name>
</gene>
<feature type="domain" description="NADP-dependent oxidoreductase" evidence="13">
    <location>
        <begin position="41"/>
        <end position="314"/>
    </location>
</feature>
<sequence length="338" mass="37988">MFITRGTPKAPPTSERRRQSTTRMSAPTVELPSGQQMPVLGLGTSQAKPTQVTEAVKVAIDAGYRHIDCAMKYGNEAEIGAGLKAKFDEGVVKREDMFITSKLWNTFHHPDDVEEAVKMSLRSLGLDYLDLYLIHWPMAYRRGESLLPEDGEGRMMWDDIHFTDTWKALESCVESGLLRNIGLSNFNSKQIQAVIDVAKVKPAVLQVECHPYLNQKQLLQFAKQKGLVFTAFAPLGSPGRTSVKPGDPSVMEDPKLKPIAEKYGKSVAQVLLRWGVQRGTIVIPKSVTPARIQQNIRVFDFALTSEDMAMIDGFEIPHRFIHLDWVSHVPEWPFHESF</sequence>
<accession>A0A9J7MB89</accession>
<dbReference type="RefSeq" id="XP_035698023.1">
    <property type="nucleotide sequence ID" value="XM_035842130.1"/>
</dbReference>
<evidence type="ECO:0000256" key="4">
    <source>
        <dbReference type="ARBA" id="ARBA00024074"/>
    </source>
</evidence>
<keyword evidence="2" id="KW-0521">NADP</keyword>
<dbReference type="InterPro" id="IPR018170">
    <property type="entry name" value="Aldo/ket_reductase_CS"/>
</dbReference>
<protein>
    <recommendedName>
        <fullName evidence="4">alcohol dehydrogenase (NADP(+))</fullName>
        <ecNumber evidence="4">1.1.1.2</ecNumber>
    </recommendedName>
    <alternativeName>
        <fullName evidence="5">S-nitroso-CoA reductase</fullName>
    </alternativeName>
</protein>
<dbReference type="GO" id="GO:0005829">
    <property type="term" value="C:cytosol"/>
    <property type="evidence" value="ECO:0000318"/>
    <property type="project" value="GO_Central"/>
</dbReference>
<evidence type="ECO:0000259" key="13">
    <source>
        <dbReference type="Pfam" id="PF00248"/>
    </source>
</evidence>
<dbReference type="EC" id="1.1.1.2" evidence="4"/>
<dbReference type="Pfam" id="PF00248">
    <property type="entry name" value="Aldo_ket_red"/>
    <property type="match status" value="1"/>
</dbReference>
<evidence type="ECO:0000256" key="2">
    <source>
        <dbReference type="ARBA" id="ARBA00022857"/>
    </source>
</evidence>
<evidence type="ECO:0000256" key="3">
    <source>
        <dbReference type="ARBA" id="ARBA00023002"/>
    </source>
</evidence>
<dbReference type="PANTHER" id="PTHR11732">
    <property type="entry name" value="ALDO/KETO REDUCTASE"/>
    <property type="match status" value="1"/>
</dbReference>
<keyword evidence="3" id="KW-0560">Oxidoreductase</keyword>
<evidence type="ECO:0000256" key="12">
    <source>
        <dbReference type="SAM" id="MobiDB-lite"/>
    </source>
</evidence>
<reference evidence="15" key="2">
    <citation type="submission" date="2025-08" db="UniProtKB">
        <authorList>
            <consortium name="RefSeq"/>
        </authorList>
    </citation>
    <scope>IDENTIFICATION</scope>
    <source>
        <strain evidence="15">S238N-H82</strain>
        <tissue evidence="15">Testes</tissue>
    </source>
</reference>
<dbReference type="FunFam" id="3.20.20.100:FF:000006">
    <property type="entry name" value="Aldo-keto reductase family 1 member A1"/>
    <property type="match status" value="1"/>
</dbReference>
<name>A0A9J7MB89_BRAFL</name>
<dbReference type="OMA" id="WRDSSHP"/>
<feature type="site" description="Lowers pKa of active site Tyr" evidence="11">
    <location>
        <position position="102"/>
    </location>
</feature>
<dbReference type="Gene3D" id="3.20.20.100">
    <property type="entry name" value="NADP-dependent oxidoreductase domain"/>
    <property type="match status" value="1"/>
</dbReference>
<dbReference type="InterPro" id="IPR036812">
    <property type="entry name" value="NAD(P)_OxRdtase_dom_sf"/>
</dbReference>
<evidence type="ECO:0000313" key="14">
    <source>
        <dbReference type="Proteomes" id="UP000001554"/>
    </source>
</evidence>
<dbReference type="GeneID" id="118431052"/>
<evidence type="ECO:0000256" key="9">
    <source>
        <dbReference type="PIRSR" id="PIRSR000097-1"/>
    </source>
</evidence>
<proteinExistence type="inferred from homology"/>
<dbReference type="Proteomes" id="UP000001554">
    <property type="component" value="Chromosome 14"/>
</dbReference>
<dbReference type="AlphaFoldDB" id="A0A9J7MB89"/>
<evidence type="ECO:0000313" key="15">
    <source>
        <dbReference type="RefSeq" id="XP_035698023.1"/>
    </source>
</evidence>
<evidence type="ECO:0000256" key="1">
    <source>
        <dbReference type="ARBA" id="ARBA00007905"/>
    </source>
</evidence>
<evidence type="ECO:0000256" key="10">
    <source>
        <dbReference type="PIRSR" id="PIRSR000097-2"/>
    </source>
</evidence>
<comment type="catalytic activity">
    <reaction evidence="8">
        <text>a primary alcohol + NADP(+) = an aldehyde + NADPH + H(+)</text>
        <dbReference type="Rhea" id="RHEA:15937"/>
        <dbReference type="ChEBI" id="CHEBI:15378"/>
        <dbReference type="ChEBI" id="CHEBI:15734"/>
        <dbReference type="ChEBI" id="CHEBI:17478"/>
        <dbReference type="ChEBI" id="CHEBI:57783"/>
        <dbReference type="ChEBI" id="CHEBI:58349"/>
        <dbReference type="EC" id="1.1.1.2"/>
    </reaction>
</comment>
<evidence type="ECO:0000256" key="11">
    <source>
        <dbReference type="PIRSR" id="PIRSR000097-3"/>
    </source>
</evidence>
<evidence type="ECO:0000256" key="7">
    <source>
        <dbReference type="ARBA" id="ARBA00048207"/>
    </source>
</evidence>
<comment type="similarity">
    <text evidence="1">Belongs to the aldo/keto reductase family.</text>
</comment>
<feature type="binding site" evidence="10">
    <location>
        <position position="135"/>
    </location>
    <ligand>
        <name>substrate</name>
    </ligand>
</feature>
<comment type="catalytic activity">
    <reaction evidence="6">
        <text>S-nitroso-CoA + NADPH + H(+) = sulfinamide-CoA + NADP(+)</text>
        <dbReference type="Rhea" id="RHEA:78375"/>
        <dbReference type="ChEBI" id="CHEBI:15378"/>
        <dbReference type="ChEBI" id="CHEBI:57783"/>
        <dbReference type="ChEBI" id="CHEBI:58349"/>
        <dbReference type="ChEBI" id="CHEBI:145546"/>
        <dbReference type="ChEBI" id="CHEBI:145548"/>
    </reaction>
    <physiologicalReaction direction="left-to-right" evidence="6">
        <dbReference type="Rhea" id="RHEA:78376"/>
    </physiologicalReaction>
</comment>
<evidence type="ECO:0000256" key="5">
    <source>
        <dbReference type="ARBA" id="ARBA00044808"/>
    </source>
</evidence>
<feature type="region of interest" description="Disordered" evidence="12">
    <location>
        <begin position="1"/>
        <end position="38"/>
    </location>
</feature>
<dbReference type="PIRSF" id="PIRSF000097">
    <property type="entry name" value="AKR"/>
    <property type="match status" value="1"/>
</dbReference>
<dbReference type="KEGG" id="bfo:118431052"/>
<dbReference type="PRINTS" id="PR00069">
    <property type="entry name" value="ALDKETRDTASE"/>
</dbReference>
<evidence type="ECO:0000256" key="6">
    <source>
        <dbReference type="ARBA" id="ARBA00047706"/>
    </source>
</evidence>
<dbReference type="InterPro" id="IPR020471">
    <property type="entry name" value="AKR"/>
</dbReference>
<dbReference type="SUPFAM" id="SSF51430">
    <property type="entry name" value="NAD(P)-linked oxidoreductase"/>
    <property type="match status" value="1"/>
</dbReference>
<dbReference type="OrthoDB" id="416253at2759"/>
<keyword evidence="14" id="KW-1185">Reference proteome</keyword>